<keyword evidence="1" id="KW-0472">Membrane</keyword>
<feature type="transmembrane region" description="Helical" evidence="1">
    <location>
        <begin position="5"/>
        <end position="24"/>
    </location>
</feature>
<evidence type="ECO:0000313" key="2">
    <source>
        <dbReference type="EMBL" id="MDB0581063.1"/>
    </source>
</evidence>
<sequence>MYRFLFILNCVLIVLMLIVSTTGYSALLRTFQIVVFLLSVYLFYAYTKHKNRRRK</sequence>
<dbReference type="EMBL" id="JABEVU030000001">
    <property type="protein sequence ID" value="MDB0581063.1"/>
    <property type="molecule type" value="Genomic_DNA"/>
</dbReference>
<organism evidence="2 3">
    <name type="scientific">Salinicoccus roseus</name>
    <dbReference type="NCBI Taxonomy" id="45670"/>
    <lineage>
        <taxon>Bacteria</taxon>
        <taxon>Bacillati</taxon>
        <taxon>Bacillota</taxon>
        <taxon>Bacilli</taxon>
        <taxon>Bacillales</taxon>
        <taxon>Staphylococcaceae</taxon>
        <taxon>Salinicoccus</taxon>
    </lineage>
</organism>
<dbReference type="RefSeq" id="WP_170156394.1">
    <property type="nucleotide sequence ID" value="NZ_BMCA01000003.1"/>
</dbReference>
<protein>
    <submittedName>
        <fullName evidence="2">Uncharacterized protein</fullName>
    </submittedName>
</protein>
<comment type="caution">
    <text evidence="2">The sequence shown here is derived from an EMBL/GenBank/DDBJ whole genome shotgun (WGS) entry which is preliminary data.</text>
</comment>
<name>A0ABT4YJP8_9STAP</name>
<dbReference type="Proteomes" id="UP000527860">
    <property type="component" value="Unassembled WGS sequence"/>
</dbReference>
<proteinExistence type="predicted"/>
<feature type="transmembrane region" description="Helical" evidence="1">
    <location>
        <begin position="30"/>
        <end position="47"/>
    </location>
</feature>
<accession>A0ABT4YJP8</accession>
<gene>
    <name evidence="2" type="ORF">F7P68_0011035</name>
</gene>
<keyword evidence="3" id="KW-1185">Reference proteome</keyword>
<evidence type="ECO:0000313" key="3">
    <source>
        <dbReference type="Proteomes" id="UP000527860"/>
    </source>
</evidence>
<keyword evidence="1" id="KW-0812">Transmembrane</keyword>
<reference evidence="2 3" key="2">
    <citation type="submission" date="2022-12" db="EMBL/GenBank/DDBJ databases">
        <title>Genome analysis and biological profiling of marine Salinicoccus roseus MOSEL-ME25.</title>
        <authorList>
            <person name="Mirza F.T."/>
            <person name="Xie Y."/>
            <person name="Shinwari Z.K."/>
        </authorList>
    </citation>
    <scope>NUCLEOTIDE SEQUENCE [LARGE SCALE GENOMIC DNA]</scope>
    <source>
        <strain evidence="2 3">MOSEL-ME25</strain>
    </source>
</reference>
<reference evidence="3" key="1">
    <citation type="submission" date="2020-04" db="EMBL/GenBank/DDBJ databases">
        <title>Genome analysis and biological profiling of marine Cellulosimicrobium funkei MOSEL-ME6.</title>
        <authorList>
            <person name="Tanveer F."/>
            <person name="Xie Y."/>
            <person name="Shinwari Z.K."/>
        </authorList>
    </citation>
    <scope>NUCLEOTIDE SEQUENCE [LARGE SCALE GENOMIC DNA]</scope>
    <source>
        <strain evidence="3">MOSEL-ME25</strain>
    </source>
</reference>
<keyword evidence="1" id="KW-1133">Transmembrane helix</keyword>
<dbReference type="GeneID" id="77846527"/>
<evidence type="ECO:0000256" key="1">
    <source>
        <dbReference type="SAM" id="Phobius"/>
    </source>
</evidence>